<dbReference type="STRING" id="7370.A0A1I8NHF1"/>
<keyword evidence="3 7" id="KW-0808">Transferase</keyword>
<organism evidence="9">
    <name type="scientific">Musca domestica</name>
    <name type="common">House fly</name>
    <dbReference type="NCBI Taxonomy" id="7370"/>
    <lineage>
        <taxon>Eukaryota</taxon>
        <taxon>Metazoa</taxon>
        <taxon>Ecdysozoa</taxon>
        <taxon>Arthropoda</taxon>
        <taxon>Hexapoda</taxon>
        <taxon>Insecta</taxon>
        <taxon>Pterygota</taxon>
        <taxon>Neoptera</taxon>
        <taxon>Endopterygota</taxon>
        <taxon>Diptera</taxon>
        <taxon>Brachycera</taxon>
        <taxon>Muscomorpha</taxon>
        <taxon>Muscoidea</taxon>
        <taxon>Muscidae</taxon>
        <taxon>Musca</taxon>
    </lineage>
</organism>
<evidence type="ECO:0000259" key="8">
    <source>
        <dbReference type="SMART" id="SM00983"/>
    </source>
</evidence>
<dbReference type="KEGG" id="mde:101894641"/>
<evidence type="ECO:0000256" key="1">
    <source>
        <dbReference type="ARBA" id="ARBA00005078"/>
    </source>
</evidence>
<evidence type="ECO:0000313" key="9">
    <source>
        <dbReference type="EnsemblMetazoa" id="MDOA015166-PA"/>
    </source>
</evidence>
<dbReference type="GO" id="GO:0030975">
    <property type="term" value="F:thiamine binding"/>
    <property type="evidence" value="ECO:0007669"/>
    <property type="project" value="UniProtKB-UniRule"/>
</dbReference>
<dbReference type="InterPro" id="IPR007373">
    <property type="entry name" value="Thiamin_PyroPKinase_B1-bd"/>
</dbReference>
<dbReference type="UniPathway" id="UPA00060">
    <property type="reaction ID" value="UER00597"/>
</dbReference>
<evidence type="ECO:0000256" key="5">
    <source>
        <dbReference type="ARBA" id="ARBA00022777"/>
    </source>
</evidence>
<comment type="catalytic activity">
    <reaction evidence="7">
        <text>thiamine + ATP = thiamine diphosphate + AMP + H(+)</text>
        <dbReference type="Rhea" id="RHEA:11576"/>
        <dbReference type="ChEBI" id="CHEBI:15378"/>
        <dbReference type="ChEBI" id="CHEBI:18385"/>
        <dbReference type="ChEBI" id="CHEBI:30616"/>
        <dbReference type="ChEBI" id="CHEBI:58937"/>
        <dbReference type="ChEBI" id="CHEBI:456215"/>
    </reaction>
</comment>
<evidence type="ECO:0000256" key="2">
    <source>
        <dbReference type="ARBA" id="ARBA00006785"/>
    </source>
</evidence>
<keyword evidence="4 7" id="KW-0547">Nucleotide-binding</keyword>
<dbReference type="InterPro" id="IPR036759">
    <property type="entry name" value="TPK_catalytic_sf"/>
</dbReference>
<evidence type="ECO:0000256" key="4">
    <source>
        <dbReference type="ARBA" id="ARBA00022741"/>
    </source>
</evidence>
<dbReference type="Pfam" id="PF04265">
    <property type="entry name" value="TPK_B1_binding"/>
    <property type="match status" value="1"/>
</dbReference>
<keyword evidence="6 7" id="KW-0067">ATP-binding</keyword>
<dbReference type="GO" id="GO:0005524">
    <property type="term" value="F:ATP binding"/>
    <property type="evidence" value="ECO:0007669"/>
    <property type="project" value="UniProtKB-UniRule"/>
</dbReference>
<dbReference type="InterPro" id="IPR016966">
    <property type="entry name" value="Thiamin_pyrophosphokinase_euk"/>
</dbReference>
<comment type="similarity">
    <text evidence="2 7">Belongs to the thiamine pyrophosphokinase family.</text>
</comment>
<dbReference type="RefSeq" id="XP_005178328.3">
    <property type="nucleotide sequence ID" value="XM_005178271.4"/>
</dbReference>
<dbReference type="InterPro" id="IPR036371">
    <property type="entry name" value="TPK_B1-bd_sf"/>
</dbReference>
<dbReference type="PANTHER" id="PTHR13622:SF8">
    <property type="entry name" value="THIAMIN PYROPHOSPHOKINASE 1"/>
    <property type="match status" value="1"/>
</dbReference>
<dbReference type="OrthoDB" id="25149at2759"/>
<evidence type="ECO:0000256" key="3">
    <source>
        <dbReference type="ARBA" id="ARBA00022679"/>
    </source>
</evidence>
<dbReference type="SUPFAM" id="SSF63999">
    <property type="entry name" value="Thiamin pyrophosphokinase, catalytic domain"/>
    <property type="match status" value="1"/>
</dbReference>
<dbReference type="eggNOG" id="KOG3153">
    <property type="taxonomic scope" value="Eukaryota"/>
</dbReference>
<dbReference type="Gene3D" id="3.40.50.10240">
    <property type="entry name" value="Thiamin pyrophosphokinase, catalytic domain"/>
    <property type="match status" value="1"/>
</dbReference>
<dbReference type="InterPro" id="IPR006282">
    <property type="entry name" value="Thi_PPkinase"/>
</dbReference>
<accession>A0A1I8NHF1</accession>
<dbReference type="AlphaFoldDB" id="A0A1I8NHF1"/>
<dbReference type="GO" id="GO:0009229">
    <property type="term" value="P:thiamine diphosphate biosynthetic process"/>
    <property type="evidence" value="ECO:0007669"/>
    <property type="project" value="UniProtKB-UniRule"/>
</dbReference>
<sequence length="299" mass="33581">MCSMRLSGISWHSRRKTSCCTFSLGMLDNFCGTNGGSITEQPIQNVCHWDPTAILSEPYLAAGQGHGCLVLNRNIKSPSHVVKALWQNASVRCCVDGGTNKWLNFIRNELQNDCSIKLPDLITGDFDSISQETEEYFSSRGVKRIHTPDQNNTDFTKAVDVLKPIIREKKLRDIIVLHDTSGRFDQIMSNINTLFTRNDDFCNIYLLGSCSLTWLLRPGKHSIVIPPHLVEEQRWCSLLPIGHEATNVTTKGLKWNLKNSPSYFGGLVSTSNTYASTHIEIETNSTLVWSMGVFYFGDD</sequence>
<protein>
    <recommendedName>
        <fullName evidence="7">Thiamine pyrophosphokinase</fullName>
        <ecNumber evidence="7">2.7.6.2</ecNumber>
    </recommendedName>
</protein>
<proteinExistence type="inferred from homology"/>
<dbReference type="CDD" id="cd07995">
    <property type="entry name" value="TPK"/>
    <property type="match status" value="1"/>
</dbReference>
<dbReference type="GO" id="GO:0004788">
    <property type="term" value="F:thiamine diphosphokinase activity"/>
    <property type="evidence" value="ECO:0007669"/>
    <property type="project" value="UniProtKB-UniRule"/>
</dbReference>
<dbReference type="SMART" id="SM00983">
    <property type="entry name" value="TPK_B1_binding"/>
    <property type="match status" value="1"/>
</dbReference>
<dbReference type="Gene3D" id="2.60.120.320">
    <property type="entry name" value="Thiamin pyrophosphokinase, thiamin-binding domain"/>
    <property type="match status" value="1"/>
</dbReference>
<dbReference type="GO" id="GO:0006772">
    <property type="term" value="P:thiamine metabolic process"/>
    <property type="evidence" value="ECO:0007669"/>
    <property type="project" value="InterPro"/>
</dbReference>
<dbReference type="NCBIfam" id="TIGR01378">
    <property type="entry name" value="thi_PPkinase"/>
    <property type="match status" value="1"/>
</dbReference>
<keyword evidence="5 7" id="KW-0418">Kinase</keyword>
<dbReference type="PANTHER" id="PTHR13622">
    <property type="entry name" value="THIAMIN PYROPHOSPHOKINASE"/>
    <property type="match status" value="1"/>
</dbReference>
<dbReference type="SUPFAM" id="SSF63862">
    <property type="entry name" value="Thiamin pyrophosphokinase, substrate-binding domain"/>
    <property type="match status" value="1"/>
</dbReference>
<evidence type="ECO:0000256" key="7">
    <source>
        <dbReference type="PIRNR" id="PIRNR031057"/>
    </source>
</evidence>
<dbReference type="FunFam" id="2.60.120.320:FF:000001">
    <property type="entry name" value="Thiamine pyrophosphokinase"/>
    <property type="match status" value="1"/>
</dbReference>
<dbReference type="VEuPathDB" id="VectorBase:MDOA015166"/>
<feature type="domain" description="Thiamin pyrophosphokinase thiamin-binding" evidence="8">
    <location>
        <begin position="219"/>
        <end position="287"/>
    </location>
</feature>
<name>A0A1I8NHF1_MUSDO</name>
<comment type="pathway">
    <text evidence="1 7">Cofactor biosynthesis; thiamine diphosphate biosynthesis; thiamine diphosphate from thiamine: step 1/1.</text>
</comment>
<dbReference type="Pfam" id="PF04263">
    <property type="entry name" value="TPK_catalytic"/>
    <property type="match status" value="1"/>
</dbReference>
<dbReference type="GO" id="GO:0016301">
    <property type="term" value="F:kinase activity"/>
    <property type="evidence" value="ECO:0007669"/>
    <property type="project" value="UniProtKB-UniRule"/>
</dbReference>
<dbReference type="VEuPathDB" id="VectorBase:MDOMA2_005898"/>
<dbReference type="PIRSF" id="PIRSF031057">
    <property type="entry name" value="Thiamin_pyrophosphokinase"/>
    <property type="match status" value="1"/>
</dbReference>
<gene>
    <name evidence="9" type="primary">101894641</name>
</gene>
<evidence type="ECO:0000256" key="6">
    <source>
        <dbReference type="ARBA" id="ARBA00022840"/>
    </source>
</evidence>
<reference evidence="9" key="1">
    <citation type="submission" date="2020-05" db="UniProtKB">
        <authorList>
            <consortium name="EnsemblMetazoa"/>
        </authorList>
    </citation>
    <scope>IDENTIFICATION</scope>
    <source>
        <strain evidence="9">Aabys</strain>
    </source>
</reference>
<dbReference type="InterPro" id="IPR007371">
    <property type="entry name" value="TPK_catalytic"/>
</dbReference>
<dbReference type="EC" id="2.7.6.2" evidence="7"/>
<dbReference type="EnsemblMetazoa" id="MDOA015166-RA">
    <property type="protein sequence ID" value="MDOA015166-PA"/>
    <property type="gene ID" value="MDOA015166"/>
</dbReference>